<gene>
    <name evidence="1" type="ORF">L1987_18330</name>
</gene>
<reference evidence="1 2" key="2">
    <citation type="journal article" date="2022" name="Mol. Ecol. Resour.">
        <title>The genomes of chicory, endive, great burdock and yacon provide insights into Asteraceae paleo-polyploidization history and plant inulin production.</title>
        <authorList>
            <person name="Fan W."/>
            <person name="Wang S."/>
            <person name="Wang H."/>
            <person name="Wang A."/>
            <person name="Jiang F."/>
            <person name="Liu H."/>
            <person name="Zhao H."/>
            <person name="Xu D."/>
            <person name="Zhang Y."/>
        </authorList>
    </citation>
    <scope>NUCLEOTIDE SEQUENCE [LARGE SCALE GENOMIC DNA]</scope>
    <source>
        <strain evidence="2">cv. Yunnan</strain>
        <tissue evidence="1">Leaves</tissue>
    </source>
</reference>
<evidence type="ECO:0000313" key="2">
    <source>
        <dbReference type="Proteomes" id="UP001056120"/>
    </source>
</evidence>
<accession>A0ACB9J0H7</accession>
<keyword evidence="2" id="KW-1185">Reference proteome</keyword>
<proteinExistence type="predicted"/>
<reference evidence="2" key="1">
    <citation type="journal article" date="2022" name="Mol. Ecol. Resour.">
        <title>The genomes of chicory, endive, great burdock and yacon provide insights into Asteraceae palaeo-polyploidization history and plant inulin production.</title>
        <authorList>
            <person name="Fan W."/>
            <person name="Wang S."/>
            <person name="Wang H."/>
            <person name="Wang A."/>
            <person name="Jiang F."/>
            <person name="Liu H."/>
            <person name="Zhao H."/>
            <person name="Xu D."/>
            <person name="Zhang Y."/>
        </authorList>
    </citation>
    <scope>NUCLEOTIDE SEQUENCE [LARGE SCALE GENOMIC DNA]</scope>
    <source>
        <strain evidence="2">cv. Yunnan</strain>
    </source>
</reference>
<evidence type="ECO:0000313" key="1">
    <source>
        <dbReference type="EMBL" id="KAI3813602.1"/>
    </source>
</evidence>
<dbReference type="EMBL" id="CM042023">
    <property type="protein sequence ID" value="KAI3813602.1"/>
    <property type="molecule type" value="Genomic_DNA"/>
</dbReference>
<dbReference type="Proteomes" id="UP001056120">
    <property type="component" value="Linkage Group LG06"/>
</dbReference>
<name>A0ACB9J0H7_9ASTR</name>
<organism evidence="1 2">
    <name type="scientific">Smallanthus sonchifolius</name>
    <dbReference type="NCBI Taxonomy" id="185202"/>
    <lineage>
        <taxon>Eukaryota</taxon>
        <taxon>Viridiplantae</taxon>
        <taxon>Streptophyta</taxon>
        <taxon>Embryophyta</taxon>
        <taxon>Tracheophyta</taxon>
        <taxon>Spermatophyta</taxon>
        <taxon>Magnoliopsida</taxon>
        <taxon>eudicotyledons</taxon>
        <taxon>Gunneridae</taxon>
        <taxon>Pentapetalae</taxon>
        <taxon>asterids</taxon>
        <taxon>campanulids</taxon>
        <taxon>Asterales</taxon>
        <taxon>Asteraceae</taxon>
        <taxon>Asteroideae</taxon>
        <taxon>Heliantheae alliance</taxon>
        <taxon>Millerieae</taxon>
        <taxon>Smallanthus</taxon>
    </lineage>
</organism>
<protein>
    <submittedName>
        <fullName evidence="1">Uncharacterized protein</fullName>
    </submittedName>
</protein>
<comment type="caution">
    <text evidence="1">The sequence shown here is derived from an EMBL/GenBank/DDBJ whole genome shotgun (WGS) entry which is preliminary data.</text>
</comment>
<sequence>MRITVVTNAYRSEKGSKSFCLFCGDDSLSRDFGDLDDRGKSFEICRRGVVLVALFCRNRRARRRRRWNGVRDIRMQNLYHLVRNCHRVVFGDSCGSLISCRSSSSVFPINCYCEGESRLRIGCENPQKQHSRTSQFLVDPNWKMEAGSESRETRIQLQRESRIAEAIYYRVSDIPPNPYVASNALDFNDSSRIPVIPLDVVNDETPPDDPLISPGSTVKVGEKTTQDLLPRDEVIGTALALVALIKSKEPGSQIDLELLTQLLCNPGMLDQLMKEHGPSANQSSVITCAQPHERSPVPLPNPRPAVGSHSTRSPSAPFSPSLSRGVRNMIGQMHSNSESQNPSSNKNIDLSKIRKLINDYGVPLADGRVKPRPIVVKDADYYRRLISLHGMSQKNDKPQGSVTR</sequence>